<reference evidence="1" key="2">
    <citation type="journal article" date="2015" name="Genome Announc.">
        <title>Draft Genome Sequence of Filamentous Marine Cyanobacterium Lyngbya confervoides Strain BDU141951.</title>
        <authorList>
            <person name="Chandrababunaidu M.M."/>
            <person name="Sen D."/>
            <person name="Tripathy S."/>
        </authorList>
    </citation>
    <scope>NUCLEOTIDE SEQUENCE</scope>
    <source>
        <strain evidence="1">BDU141951</strain>
    </source>
</reference>
<dbReference type="EMBL" id="JTHE02000003">
    <property type="protein sequence ID" value="NEV67244.1"/>
    <property type="molecule type" value="Genomic_DNA"/>
</dbReference>
<gene>
    <name evidence="1" type="ORF">QQ91_008945</name>
</gene>
<proteinExistence type="predicted"/>
<reference evidence="1" key="1">
    <citation type="submission" date="2014-11" db="EMBL/GenBank/DDBJ databases">
        <authorList>
            <person name="Malar M.C."/>
            <person name="Sen D."/>
            <person name="Tripathy S."/>
        </authorList>
    </citation>
    <scope>NUCLEOTIDE SEQUENCE</scope>
    <source>
        <strain evidence="1">BDU141951</strain>
    </source>
</reference>
<sequence>MLQDIVAVEPKDDYTLHLVFEDGVSGDLQISKLIDFTGIFAPLRQPDFFGQVKVHPELGTVYWPNNADLDPDVLYAYLNTDEPKLETAETMS</sequence>
<evidence type="ECO:0000313" key="1">
    <source>
        <dbReference type="EMBL" id="NEV67244.1"/>
    </source>
</evidence>
<organism evidence="1">
    <name type="scientific">Lyngbya confervoides BDU141951</name>
    <dbReference type="NCBI Taxonomy" id="1574623"/>
    <lineage>
        <taxon>Bacteria</taxon>
        <taxon>Bacillati</taxon>
        <taxon>Cyanobacteriota</taxon>
        <taxon>Cyanophyceae</taxon>
        <taxon>Oscillatoriophycideae</taxon>
        <taxon>Oscillatoriales</taxon>
        <taxon>Microcoleaceae</taxon>
        <taxon>Lyngbya</taxon>
    </lineage>
</organism>
<dbReference type="Pfam" id="PF10387">
    <property type="entry name" value="DUF2442"/>
    <property type="match status" value="1"/>
</dbReference>
<dbReference type="InterPro" id="IPR036782">
    <property type="entry name" value="NE0471-like_N"/>
</dbReference>
<comment type="caution">
    <text evidence="1">The sequence shown here is derived from an EMBL/GenBank/DDBJ whole genome shotgun (WGS) entry which is preliminary data.</text>
</comment>
<accession>A0A0C1UP43</accession>
<reference evidence="1" key="3">
    <citation type="submission" date="2020-02" db="EMBL/GenBank/DDBJ databases">
        <authorList>
            <person name="Sarangi A.N."/>
            <person name="Ghosh S."/>
            <person name="Mukherjee M."/>
            <person name="Tripathy S."/>
        </authorList>
    </citation>
    <scope>NUCLEOTIDE SEQUENCE</scope>
    <source>
        <strain evidence="1">BDU141951</strain>
    </source>
</reference>
<dbReference type="SUPFAM" id="SSF143880">
    <property type="entry name" value="NE0471 N-terminal domain-like"/>
    <property type="match status" value="1"/>
</dbReference>
<dbReference type="InterPro" id="IPR018841">
    <property type="entry name" value="DUF2442"/>
</dbReference>
<protein>
    <submittedName>
        <fullName evidence="1">DUF2442 domain-containing protein</fullName>
    </submittedName>
</protein>
<name>A0A0C1UP43_9CYAN</name>
<dbReference type="AlphaFoldDB" id="A0A0C1UP43"/>
<dbReference type="Gene3D" id="3.30.2020.10">
    <property type="entry name" value="NE0471-like N-terminal domain"/>
    <property type="match status" value="1"/>
</dbReference>